<proteinExistence type="predicted"/>
<reference evidence="2 3" key="1">
    <citation type="submission" date="2018-06" db="EMBL/GenBank/DDBJ databases">
        <title>Genomic Encyclopedia of Type Strains, Phase III (KMG-III): the genomes of soil and plant-associated and newly described type strains.</title>
        <authorList>
            <person name="Whitman W."/>
        </authorList>
    </citation>
    <scope>NUCLEOTIDE SEQUENCE [LARGE SCALE GENOMIC DNA]</scope>
    <source>
        <strain evidence="2 3">LMG 23644</strain>
    </source>
</reference>
<dbReference type="EMBL" id="QLTK01000031">
    <property type="protein sequence ID" value="RAS21099.1"/>
    <property type="molecule type" value="Genomic_DNA"/>
</dbReference>
<dbReference type="InterPro" id="IPR024079">
    <property type="entry name" value="MetalloPept_cat_dom_sf"/>
</dbReference>
<dbReference type="OrthoDB" id="5242130at2"/>
<accession>A0A329BFJ3</accession>
<feature type="chain" id="PRO_5016360411" evidence="1">
    <location>
        <begin position="28"/>
        <end position="681"/>
    </location>
</feature>
<dbReference type="Pfam" id="PF13583">
    <property type="entry name" value="Reprolysin_4"/>
    <property type="match status" value="1"/>
</dbReference>
<dbReference type="SUPFAM" id="SSF55486">
    <property type="entry name" value="Metalloproteases ('zincins'), catalytic domain"/>
    <property type="match status" value="1"/>
</dbReference>
<protein>
    <submittedName>
        <fullName evidence="2">Reprolysin-like metallo-peptidase family M12B</fullName>
    </submittedName>
</protein>
<comment type="caution">
    <text evidence="2">The sequence shown here is derived from an EMBL/GenBank/DDBJ whole genome shotgun (WGS) entry which is preliminary data.</text>
</comment>
<dbReference type="GO" id="GO:0008237">
    <property type="term" value="F:metallopeptidase activity"/>
    <property type="evidence" value="ECO:0007669"/>
    <property type="project" value="InterPro"/>
</dbReference>
<sequence length="681" mass="72523">MSQALKGAFIYCACVLSGIFTISAAYATDTRALWQDSTAQHNDPLTSRIEPGNPAQRRVLTLSFSGLKSEIAAIPINRDEITSRSENPDVRLSLPLPEGGFSEFVLSDSGTLPPALAQRYPDIRSLKGRDGEGRTVRVDISPQGMKAMVYDKDGAWLVQPAQTLSGKVQNAQARGDQYWSFRRHSLPASDRPFHEPIIDASPVGNPSVANRDRFQSRTATGMIRRDYRIAVAATSLYTAKFGGTVAGGLAAVSLMINRVNEIFEQDFGVHLTLIPNNDKLIYTNAATDPYLKAYDILLANVENLDRVIGAAGFDLGHVVTTGDGGVVGRIGNTCRNDAGRNNKAAGTTGRSNPVGDAFYVDFVAHELGHQFGAWHTFNRCGGGRSTLAESALEPGSGSTIMGYAGMCLPSENLQKYSDPYFHAISQEQVNAWISSRGGDCAVKSVNRSSAPEIDPQNLPGGGFDSLTIPSGTPFVLRGHATGSAGATTTYGWEHIDAGPIQGVVLKDDGVGPLFRSYLPNTTGERVFPRLAAVLGDEPLGNGEAYPATNRTLTFRLTARDTAHDTTASSDVTLNVLKTARPFAVTLPGRAATLTGGAMQSIGWDVAGTDKAPISCAQVRIDLSVDGGYTYLPRPLAAAVPNTGSASVMLPRMGQRTADARIKVSCVDNVFFAVSASNFTIQ</sequence>
<name>A0A329BFJ3_9BURK</name>
<dbReference type="Proteomes" id="UP000248918">
    <property type="component" value="Unassembled WGS sequence"/>
</dbReference>
<dbReference type="AlphaFoldDB" id="A0A329BFJ3"/>
<gene>
    <name evidence="2" type="ORF">BX591_13159</name>
</gene>
<dbReference type="RefSeq" id="WP_111934966.1">
    <property type="nucleotide sequence ID" value="NZ_CADFFP010000032.1"/>
</dbReference>
<feature type="signal peptide" evidence="1">
    <location>
        <begin position="1"/>
        <end position="27"/>
    </location>
</feature>
<evidence type="ECO:0000256" key="1">
    <source>
        <dbReference type="SAM" id="SignalP"/>
    </source>
</evidence>
<evidence type="ECO:0000313" key="2">
    <source>
        <dbReference type="EMBL" id="RAS21099.1"/>
    </source>
</evidence>
<keyword evidence="1" id="KW-0732">Signal</keyword>
<dbReference type="Gene3D" id="3.40.390.10">
    <property type="entry name" value="Collagenase (Catalytic Domain)"/>
    <property type="match status" value="1"/>
</dbReference>
<organism evidence="2 3">
    <name type="scientific">Paraburkholderia bryophila</name>
    <dbReference type="NCBI Taxonomy" id="420952"/>
    <lineage>
        <taxon>Bacteria</taxon>
        <taxon>Pseudomonadati</taxon>
        <taxon>Pseudomonadota</taxon>
        <taxon>Betaproteobacteria</taxon>
        <taxon>Burkholderiales</taxon>
        <taxon>Burkholderiaceae</taxon>
        <taxon>Paraburkholderia</taxon>
    </lineage>
</organism>
<evidence type="ECO:0000313" key="3">
    <source>
        <dbReference type="Proteomes" id="UP000248918"/>
    </source>
</evidence>